<evidence type="ECO:0000313" key="1">
    <source>
        <dbReference type="EMBL" id="KAF9743181.1"/>
    </source>
</evidence>
<dbReference type="EMBL" id="JADCTT010000018">
    <property type="protein sequence ID" value="KAF9743181.1"/>
    <property type="molecule type" value="Genomic_DNA"/>
</dbReference>
<proteinExistence type="predicted"/>
<comment type="caution">
    <text evidence="1">The sequence shown here is derived from an EMBL/GenBank/DDBJ whole genome shotgun (WGS) entry which is preliminary data.</text>
</comment>
<protein>
    <submittedName>
        <fullName evidence="1">Uncharacterized protein</fullName>
    </submittedName>
</protein>
<sequence>MLTSRCSALPRHAYNAGGRNAGALATDLSAGSASGSTLTAYILSKFLGSRLLDNKSLVQRAATAPTHYEEPPSQPTHRYGLTAPYLLIHVFKPPDRPRI</sequence>
<name>A0A8H7N0K8_BIOOC</name>
<accession>A0A8H7N0K8</accession>
<dbReference type="Proteomes" id="UP000616885">
    <property type="component" value="Unassembled WGS sequence"/>
</dbReference>
<gene>
    <name evidence="1" type="ORF">IM811_006837</name>
</gene>
<organism evidence="1 2">
    <name type="scientific">Bionectria ochroleuca</name>
    <name type="common">Gliocladium roseum</name>
    <dbReference type="NCBI Taxonomy" id="29856"/>
    <lineage>
        <taxon>Eukaryota</taxon>
        <taxon>Fungi</taxon>
        <taxon>Dikarya</taxon>
        <taxon>Ascomycota</taxon>
        <taxon>Pezizomycotina</taxon>
        <taxon>Sordariomycetes</taxon>
        <taxon>Hypocreomycetidae</taxon>
        <taxon>Hypocreales</taxon>
        <taxon>Bionectriaceae</taxon>
        <taxon>Clonostachys</taxon>
    </lineage>
</organism>
<reference evidence="1" key="1">
    <citation type="submission" date="2020-10" db="EMBL/GenBank/DDBJ databases">
        <title>High-Quality Genome Resource of Clonostachys rosea strain S41 by Oxford Nanopore Long-Read Sequencing.</title>
        <authorList>
            <person name="Wang H."/>
        </authorList>
    </citation>
    <scope>NUCLEOTIDE SEQUENCE</scope>
    <source>
        <strain evidence="1">S41</strain>
    </source>
</reference>
<dbReference type="AlphaFoldDB" id="A0A8H7N0K8"/>
<evidence type="ECO:0000313" key="2">
    <source>
        <dbReference type="Proteomes" id="UP000616885"/>
    </source>
</evidence>